<dbReference type="Pfam" id="PF01074">
    <property type="entry name" value="Glyco_hydro_38N"/>
    <property type="match status" value="1"/>
</dbReference>
<reference evidence="2 3" key="1">
    <citation type="journal article" date="2014" name="Int. J. Syst. Evol. Microbiol.">
        <title>Listeria floridensis sp. nov., Listeria aquatica sp. nov., Listeria cornellensis sp. nov., Listeria riparia sp. nov. and Listeria grandensis sp. nov., from agricultural and natural environments.</title>
        <authorList>
            <person name="den Bakker H.C."/>
            <person name="Warchocki S."/>
            <person name="Wright E.M."/>
            <person name="Allred A.F."/>
            <person name="Ahlstrom C."/>
            <person name="Manuel C.S."/>
            <person name="Stasiewicz M.J."/>
            <person name="Burrell A."/>
            <person name="Roof S."/>
            <person name="Strawn L."/>
            <person name="Fortes E.D."/>
            <person name="Nightingale K.K."/>
            <person name="Kephart D."/>
            <person name="Wiedmann M."/>
        </authorList>
    </citation>
    <scope>NUCLEOTIDE SEQUENCE [LARGE SCALE GENOMIC DNA]</scope>
    <source>
        <strain evidence="2 3">FSL S10-1188</strain>
    </source>
</reference>
<gene>
    <name evidence="2" type="ORF">MAQA_01522</name>
</gene>
<evidence type="ECO:0000313" key="3">
    <source>
        <dbReference type="Proteomes" id="UP000019246"/>
    </source>
</evidence>
<dbReference type="InterPro" id="IPR027291">
    <property type="entry name" value="Glyco_hydro_38_N_sf"/>
</dbReference>
<dbReference type="RefSeq" id="WP_206537505.1">
    <property type="nucleotide sequence ID" value="NZ_AOCG01000002.1"/>
</dbReference>
<dbReference type="PATRIC" id="fig|1265818.5.peg.309"/>
<dbReference type="PANTHER" id="PTHR46017:SF2">
    <property type="entry name" value="MANNOSYLGLYCERATE HYDROLASE"/>
    <property type="match status" value="1"/>
</dbReference>
<comment type="caution">
    <text evidence="2">The sequence shown here is derived from an EMBL/GenBank/DDBJ whole genome shotgun (WGS) entry which is preliminary data.</text>
</comment>
<organism evidence="2 3">
    <name type="scientific">Listeria aquatica FSL S10-1188</name>
    <dbReference type="NCBI Taxonomy" id="1265818"/>
    <lineage>
        <taxon>Bacteria</taxon>
        <taxon>Bacillati</taxon>
        <taxon>Bacillota</taxon>
        <taxon>Bacilli</taxon>
        <taxon>Bacillales</taxon>
        <taxon>Listeriaceae</taxon>
        <taxon>Listeria</taxon>
    </lineage>
</organism>
<accession>W7BE29</accession>
<dbReference type="GO" id="GO:0009313">
    <property type="term" value="P:oligosaccharide catabolic process"/>
    <property type="evidence" value="ECO:0007669"/>
    <property type="project" value="TreeGrafter"/>
</dbReference>
<dbReference type="SUPFAM" id="SSF88713">
    <property type="entry name" value="Glycoside hydrolase/deacetylase"/>
    <property type="match status" value="1"/>
</dbReference>
<evidence type="ECO:0000259" key="1">
    <source>
        <dbReference type="Pfam" id="PF01074"/>
    </source>
</evidence>
<dbReference type="Gene3D" id="3.20.110.10">
    <property type="entry name" value="Glycoside hydrolase 38, N terminal domain"/>
    <property type="match status" value="1"/>
</dbReference>
<protein>
    <submittedName>
        <fullName evidence="2">Glycosyl hydrolases family 38 domain-containing protein</fullName>
    </submittedName>
</protein>
<dbReference type="InterPro" id="IPR011330">
    <property type="entry name" value="Glyco_hydro/deAcase_b/a-brl"/>
</dbReference>
<sequence>MKKKVHVVSHSHWDREWYFTTMDALLLSDNLFSDVLSELEKNSEAKFCLDGQSSIVDDYLELHPEKLETIQKLVKKKATSYWPLVHADRCFFRWRRILSS</sequence>
<dbReference type="PANTHER" id="PTHR46017">
    <property type="entry name" value="ALPHA-MANNOSIDASE 2C1"/>
    <property type="match status" value="1"/>
</dbReference>
<dbReference type="GO" id="GO:0006013">
    <property type="term" value="P:mannose metabolic process"/>
    <property type="evidence" value="ECO:0007669"/>
    <property type="project" value="InterPro"/>
</dbReference>
<dbReference type="Proteomes" id="UP000019246">
    <property type="component" value="Unassembled WGS sequence"/>
</dbReference>
<dbReference type="STRING" id="1265818.MAQA_01522"/>
<feature type="domain" description="Glycoside hydrolase family 38 N-terminal" evidence="1">
    <location>
        <begin position="4"/>
        <end position="77"/>
    </location>
</feature>
<evidence type="ECO:0000313" key="2">
    <source>
        <dbReference type="EMBL" id="EUJ21391.1"/>
    </source>
</evidence>
<keyword evidence="2" id="KW-0378">Hydrolase</keyword>
<dbReference type="EMBL" id="AOCG01000002">
    <property type="protein sequence ID" value="EUJ21391.1"/>
    <property type="molecule type" value="Genomic_DNA"/>
</dbReference>
<dbReference type="AlphaFoldDB" id="W7BE29"/>
<proteinExistence type="predicted"/>
<keyword evidence="3" id="KW-1185">Reference proteome</keyword>
<dbReference type="GO" id="GO:0004559">
    <property type="term" value="F:alpha-mannosidase activity"/>
    <property type="evidence" value="ECO:0007669"/>
    <property type="project" value="InterPro"/>
</dbReference>
<dbReference type="InterPro" id="IPR000602">
    <property type="entry name" value="Glyco_hydro_38_N"/>
</dbReference>
<name>W7BE29_9LIST</name>